<feature type="transmembrane region" description="Helical" evidence="2">
    <location>
        <begin position="268"/>
        <end position="288"/>
    </location>
</feature>
<dbReference type="PANTHER" id="PTHR35041">
    <property type="entry name" value="MEDIATOR OF RNA POLYMERASE II TRANSCRIPTION SUBUNIT 1"/>
    <property type="match status" value="1"/>
</dbReference>
<evidence type="ECO:0000313" key="3">
    <source>
        <dbReference type="EMBL" id="KAK4464511.1"/>
    </source>
</evidence>
<feature type="compositionally biased region" description="Polar residues" evidence="1">
    <location>
        <begin position="48"/>
        <end position="58"/>
    </location>
</feature>
<gene>
    <name evidence="3" type="ORF">QBC42DRAFT_263121</name>
</gene>
<organism evidence="3 4">
    <name type="scientific">Cladorrhinum samala</name>
    <dbReference type="NCBI Taxonomy" id="585594"/>
    <lineage>
        <taxon>Eukaryota</taxon>
        <taxon>Fungi</taxon>
        <taxon>Dikarya</taxon>
        <taxon>Ascomycota</taxon>
        <taxon>Pezizomycotina</taxon>
        <taxon>Sordariomycetes</taxon>
        <taxon>Sordariomycetidae</taxon>
        <taxon>Sordariales</taxon>
        <taxon>Podosporaceae</taxon>
        <taxon>Cladorrhinum</taxon>
    </lineage>
</organism>
<reference evidence="3" key="1">
    <citation type="journal article" date="2023" name="Mol. Phylogenet. Evol.">
        <title>Genome-scale phylogeny and comparative genomics of the fungal order Sordariales.</title>
        <authorList>
            <person name="Hensen N."/>
            <person name="Bonometti L."/>
            <person name="Westerberg I."/>
            <person name="Brannstrom I.O."/>
            <person name="Guillou S."/>
            <person name="Cros-Aarteil S."/>
            <person name="Calhoun S."/>
            <person name="Haridas S."/>
            <person name="Kuo A."/>
            <person name="Mondo S."/>
            <person name="Pangilinan J."/>
            <person name="Riley R."/>
            <person name="LaButti K."/>
            <person name="Andreopoulos B."/>
            <person name="Lipzen A."/>
            <person name="Chen C."/>
            <person name="Yan M."/>
            <person name="Daum C."/>
            <person name="Ng V."/>
            <person name="Clum A."/>
            <person name="Steindorff A."/>
            <person name="Ohm R.A."/>
            <person name="Martin F."/>
            <person name="Silar P."/>
            <person name="Natvig D.O."/>
            <person name="Lalanne C."/>
            <person name="Gautier V."/>
            <person name="Ament-Velasquez S.L."/>
            <person name="Kruys A."/>
            <person name="Hutchinson M.I."/>
            <person name="Powell A.J."/>
            <person name="Barry K."/>
            <person name="Miller A.N."/>
            <person name="Grigoriev I.V."/>
            <person name="Debuchy R."/>
            <person name="Gladieux P."/>
            <person name="Hiltunen Thoren M."/>
            <person name="Johannesson H."/>
        </authorList>
    </citation>
    <scope>NUCLEOTIDE SEQUENCE</scope>
    <source>
        <strain evidence="3">PSN324</strain>
    </source>
</reference>
<feature type="transmembrane region" description="Helical" evidence="2">
    <location>
        <begin position="236"/>
        <end position="256"/>
    </location>
</feature>
<feature type="transmembrane region" description="Helical" evidence="2">
    <location>
        <begin position="709"/>
        <end position="730"/>
    </location>
</feature>
<keyword evidence="4" id="KW-1185">Reference proteome</keyword>
<keyword evidence="2" id="KW-0812">Transmembrane</keyword>
<dbReference type="EMBL" id="MU864947">
    <property type="protein sequence ID" value="KAK4464511.1"/>
    <property type="molecule type" value="Genomic_DNA"/>
</dbReference>
<feature type="transmembrane region" description="Helical" evidence="2">
    <location>
        <begin position="167"/>
        <end position="187"/>
    </location>
</feature>
<name>A0AAV9HZN6_9PEZI</name>
<feature type="transmembrane region" description="Helical" evidence="2">
    <location>
        <begin position="207"/>
        <end position="224"/>
    </location>
</feature>
<dbReference type="Proteomes" id="UP001321749">
    <property type="component" value="Unassembled WGS sequence"/>
</dbReference>
<feature type="compositionally biased region" description="Polar residues" evidence="1">
    <location>
        <begin position="27"/>
        <end position="36"/>
    </location>
</feature>
<feature type="region of interest" description="Disordered" evidence="1">
    <location>
        <begin position="85"/>
        <end position="108"/>
    </location>
</feature>
<feature type="compositionally biased region" description="Low complexity" evidence="1">
    <location>
        <begin position="16"/>
        <end position="26"/>
    </location>
</feature>
<accession>A0AAV9HZN6</accession>
<proteinExistence type="predicted"/>
<protein>
    <submittedName>
        <fullName evidence="3">Uncharacterized protein</fullName>
    </submittedName>
</protein>
<evidence type="ECO:0000256" key="2">
    <source>
        <dbReference type="SAM" id="Phobius"/>
    </source>
</evidence>
<evidence type="ECO:0000256" key="1">
    <source>
        <dbReference type="SAM" id="MobiDB-lite"/>
    </source>
</evidence>
<feature type="region of interest" description="Disordered" evidence="1">
    <location>
        <begin position="1"/>
        <end position="58"/>
    </location>
</feature>
<sequence>MASNPHGSWSGGGTGWSATQSSGSWSHLTPSHSGAPSPQRGWDDLSPQGASHYNSHYDLSTGGVEMGYMGAATQHQSAQQYQDPNLIGPQAYHDQHHHRQHRGYDRLRDDQTPLQAAPQTVGADTGYRSPMDPNNSKGYFHVGPSAPEIRPSTAGPSKFKRFWKSQWAMMLCFLFGAACAGGHYVFYSTLDGKPAKDQLVMQRYGTLIAFGAKAGLSASVIMAYRQRVWVTVRKRLMTVGALDSLFALTGTLSALFSWEMITNSKIALLLGLFVWVAPLTVVLTANTLQVELRQTVFKTTCPGIRSLNFTFEETDDWRNPTKVGKYYEVPIPFWNTTKRAGDGDDDDWFDYYTGPGSVLEQTLTVAAFMGETVMRKNAQVETCGSGWNCTFELKFVAPAYKCIELASGVGSKPANLTQESGSIAPPFDTDVLVPKGINTYYAFAEGGEYSKTQLNDVLAGGIPKTKRPDPVNLGAFRTEPIIWIGYATRADPDKPLPPTRDSPGWESAFVPKIFGCENYEASYTVTFAYTDGKQTTNVTSLNFIRPVINTTYLPLVESQDDTADNITAIPESNYIFPRDKRAYRLTAAYHSLGLIARSFLNGTVTINQRDANGVPMINTDAVQTNLLDLEANYFPNSNLQTQLQKFYSDIILSMLSNPQFASVVWAAKPDRQSGLGQSRAELDGDDELKYPCERSRTAPVYRYHVRDFWIVYGVSILLAFVGVVAGMFAIRENGGVTRDTGFSDIVAATRGKKLDRVDWSEGRGVEVNYDVKKMKMGYGFVEGNTGGTRAGRLGVVGVRDDLKYGFGFEGDLTRVRRTGDVVKRLSSYSSFENPNNR</sequence>
<keyword evidence="2" id="KW-1133">Transmembrane helix</keyword>
<dbReference type="PANTHER" id="PTHR35041:SF3">
    <property type="entry name" value="FORMYLMETHIONINE DEFORMYLASE-LIKE PROTEIN"/>
    <property type="match status" value="1"/>
</dbReference>
<dbReference type="AlphaFoldDB" id="A0AAV9HZN6"/>
<reference evidence="3" key="2">
    <citation type="submission" date="2023-06" db="EMBL/GenBank/DDBJ databases">
        <authorList>
            <consortium name="Lawrence Berkeley National Laboratory"/>
            <person name="Mondo S.J."/>
            <person name="Hensen N."/>
            <person name="Bonometti L."/>
            <person name="Westerberg I."/>
            <person name="Brannstrom I.O."/>
            <person name="Guillou S."/>
            <person name="Cros-Aarteil S."/>
            <person name="Calhoun S."/>
            <person name="Haridas S."/>
            <person name="Kuo A."/>
            <person name="Pangilinan J."/>
            <person name="Riley R."/>
            <person name="Labutti K."/>
            <person name="Andreopoulos B."/>
            <person name="Lipzen A."/>
            <person name="Chen C."/>
            <person name="Yanf M."/>
            <person name="Daum C."/>
            <person name="Ng V."/>
            <person name="Clum A."/>
            <person name="Steindorff A."/>
            <person name="Ohm R."/>
            <person name="Martin F."/>
            <person name="Silar P."/>
            <person name="Natvig D."/>
            <person name="Lalanne C."/>
            <person name="Gautier V."/>
            <person name="Ament-Velasquez S.L."/>
            <person name="Kruys A."/>
            <person name="Hutchinson M.I."/>
            <person name="Powell A.J."/>
            <person name="Barry K."/>
            <person name="Miller A.N."/>
            <person name="Grigoriev I.V."/>
            <person name="Debuchy R."/>
            <person name="Gladieux P."/>
            <person name="Thoren M.H."/>
            <person name="Johannesson H."/>
        </authorList>
    </citation>
    <scope>NUCLEOTIDE SEQUENCE</scope>
    <source>
        <strain evidence="3">PSN324</strain>
    </source>
</reference>
<evidence type="ECO:0000313" key="4">
    <source>
        <dbReference type="Proteomes" id="UP001321749"/>
    </source>
</evidence>
<keyword evidence="2" id="KW-0472">Membrane</keyword>
<comment type="caution">
    <text evidence="3">The sequence shown here is derived from an EMBL/GenBank/DDBJ whole genome shotgun (WGS) entry which is preliminary data.</text>
</comment>